<evidence type="ECO:0000256" key="10">
    <source>
        <dbReference type="SAM" id="Phobius"/>
    </source>
</evidence>
<evidence type="ECO:0000256" key="1">
    <source>
        <dbReference type="ARBA" id="ARBA00004479"/>
    </source>
</evidence>
<dbReference type="GO" id="GO:0002250">
    <property type="term" value="P:adaptive immune response"/>
    <property type="evidence" value="ECO:0007669"/>
    <property type="project" value="UniProtKB-KW"/>
</dbReference>
<dbReference type="SUPFAM" id="SSF54452">
    <property type="entry name" value="MHC antigen-recognition domain"/>
    <property type="match status" value="1"/>
</dbReference>
<evidence type="ECO:0000256" key="7">
    <source>
        <dbReference type="ARBA" id="ARBA00023157"/>
    </source>
</evidence>
<dbReference type="InterPro" id="IPR011162">
    <property type="entry name" value="MHC_I/II-like_Ag-recog"/>
</dbReference>
<feature type="domain" description="Ig-like" evidence="12">
    <location>
        <begin position="127"/>
        <end position="232"/>
    </location>
</feature>
<dbReference type="OrthoDB" id="9940220at2759"/>
<keyword evidence="13" id="KW-1185">Reference proteome</keyword>
<dbReference type="AlphaFoldDB" id="A0A6P8PX74"/>
<dbReference type="SUPFAM" id="SSF48726">
    <property type="entry name" value="Immunoglobulin"/>
    <property type="match status" value="1"/>
</dbReference>
<keyword evidence="11" id="KW-0732">Signal</keyword>
<name>A0A6P8PX74_GEOSA</name>
<dbReference type="PROSITE" id="PS50835">
    <property type="entry name" value="IG_LIKE"/>
    <property type="match status" value="1"/>
</dbReference>
<evidence type="ECO:0000313" key="13">
    <source>
        <dbReference type="Proteomes" id="UP000515159"/>
    </source>
</evidence>
<dbReference type="InterPro" id="IPR003006">
    <property type="entry name" value="Ig/MHC_CS"/>
</dbReference>
<dbReference type="InterPro" id="IPR000353">
    <property type="entry name" value="MHC_II_b_N"/>
</dbReference>
<sequence>MDLQLIHRCQICCALMVILTVLRTDVTYCRDIPKDFVAEVKGECHYSNGGRDVRLLARWFYNMEEFVYFDSQVGWFIAKTEFGKTTADSWNNNTAIIEQKRNEVERVCKNNYEAAEAGTVIGRQVKPDVTVSPMKTGSSGEQHRLACYVNGFYPSAIKVKWLRNQVEDTSSVISTELLQNGDWTFQILVILETELQRGDTYTCEVEHSSLKEPLKMDWELQTSKSAKNKQLTGIVGFVLGAVFIIVGLIIFLKNNKGASRLQIPVNEGLLN</sequence>
<dbReference type="GeneID" id="117350034"/>
<dbReference type="Pfam" id="PF00969">
    <property type="entry name" value="MHC_II_beta"/>
    <property type="match status" value="1"/>
</dbReference>
<dbReference type="InterPro" id="IPR014745">
    <property type="entry name" value="MHC_II_a/b_N"/>
</dbReference>
<dbReference type="KEGG" id="gsh:117350034"/>
<keyword evidence="5" id="KW-1064">Adaptive immunity</keyword>
<evidence type="ECO:0000256" key="3">
    <source>
        <dbReference type="ARBA" id="ARBA00022859"/>
    </source>
</evidence>
<dbReference type="FunCoup" id="A0A6P8PX74">
    <property type="interactions" value="368"/>
</dbReference>
<dbReference type="PANTHER" id="PTHR19944">
    <property type="entry name" value="MHC CLASS II-RELATED"/>
    <property type="match status" value="1"/>
</dbReference>
<feature type="chain" id="PRO_5027552223" evidence="11">
    <location>
        <begin position="30"/>
        <end position="271"/>
    </location>
</feature>
<evidence type="ECO:0000256" key="4">
    <source>
        <dbReference type="ARBA" id="ARBA00022989"/>
    </source>
</evidence>
<evidence type="ECO:0000256" key="11">
    <source>
        <dbReference type="SAM" id="SignalP"/>
    </source>
</evidence>
<protein>
    <submittedName>
        <fullName evidence="14">SLA class II histocompatibility antigen, DQ haplotype C beta chain-like</fullName>
    </submittedName>
</protein>
<evidence type="ECO:0000256" key="5">
    <source>
        <dbReference type="ARBA" id="ARBA00023130"/>
    </source>
</evidence>
<organism evidence="13 14">
    <name type="scientific">Geotrypetes seraphini</name>
    <name type="common">Gaboon caecilian</name>
    <name type="synonym">Caecilia seraphini</name>
    <dbReference type="NCBI Taxonomy" id="260995"/>
    <lineage>
        <taxon>Eukaryota</taxon>
        <taxon>Metazoa</taxon>
        <taxon>Chordata</taxon>
        <taxon>Craniata</taxon>
        <taxon>Vertebrata</taxon>
        <taxon>Euteleostomi</taxon>
        <taxon>Amphibia</taxon>
        <taxon>Gymnophiona</taxon>
        <taxon>Geotrypetes</taxon>
    </lineage>
</organism>
<comment type="subcellular location">
    <subcellularLocation>
        <location evidence="1">Membrane</location>
        <topology evidence="1">Single-pass type I membrane protein</topology>
    </subcellularLocation>
</comment>
<feature type="transmembrane region" description="Helical" evidence="10">
    <location>
        <begin position="231"/>
        <end position="252"/>
    </location>
</feature>
<keyword evidence="6 10" id="KW-0472">Membrane</keyword>
<evidence type="ECO:0000256" key="6">
    <source>
        <dbReference type="ARBA" id="ARBA00023136"/>
    </source>
</evidence>
<dbReference type="Proteomes" id="UP000515159">
    <property type="component" value="Chromosome 16"/>
</dbReference>
<dbReference type="GO" id="GO:0042613">
    <property type="term" value="C:MHC class II protein complex"/>
    <property type="evidence" value="ECO:0007669"/>
    <property type="project" value="UniProtKB-KW"/>
</dbReference>
<keyword evidence="4 10" id="KW-1133">Transmembrane helix</keyword>
<evidence type="ECO:0000256" key="8">
    <source>
        <dbReference type="ARBA" id="ARBA00023180"/>
    </source>
</evidence>
<dbReference type="Pfam" id="PF07654">
    <property type="entry name" value="C1-set"/>
    <property type="match status" value="1"/>
</dbReference>
<dbReference type="PROSITE" id="PS00290">
    <property type="entry name" value="IG_MHC"/>
    <property type="match status" value="1"/>
</dbReference>
<dbReference type="Gene3D" id="2.60.40.10">
    <property type="entry name" value="Immunoglobulins"/>
    <property type="match status" value="1"/>
</dbReference>
<reference evidence="14" key="1">
    <citation type="submission" date="2025-08" db="UniProtKB">
        <authorList>
            <consortium name="RefSeq"/>
        </authorList>
    </citation>
    <scope>IDENTIFICATION</scope>
</reference>
<dbReference type="SMART" id="SM00921">
    <property type="entry name" value="MHC_II_beta"/>
    <property type="match status" value="1"/>
</dbReference>
<dbReference type="CDD" id="cd05766">
    <property type="entry name" value="IgC1_MHC_II_beta"/>
    <property type="match status" value="1"/>
</dbReference>
<evidence type="ECO:0000256" key="9">
    <source>
        <dbReference type="ARBA" id="ARBA00023182"/>
    </source>
</evidence>
<dbReference type="InterPro" id="IPR050160">
    <property type="entry name" value="MHC/Immunoglobulin"/>
</dbReference>
<dbReference type="Gene3D" id="3.10.320.10">
    <property type="entry name" value="Class II Histocompatibility Antigen, M Beta Chain, Chain B, domain 1"/>
    <property type="match status" value="1"/>
</dbReference>
<dbReference type="InterPro" id="IPR013783">
    <property type="entry name" value="Ig-like_fold"/>
</dbReference>
<dbReference type="SMART" id="SM00407">
    <property type="entry name" value="IGc1"/>
    <property type="match status" value="1"/>
</dbReference>
<evidence type="ECO:0000259" key="12">
    <source>
        <dbReference type="PROSITE" id="PS50835"/>
    </source>
</evidence>
<dbReference type="GO" id="GO:0002504">
    <property type="term" value="P:antigen processing and presentation of peptide or polysaccharide antigen via MHC class II"/>
    <property type="evidence" value="ECO:0007669"/>
    <property type="project" value="UniProtKB-KW"/>
</dbReference>
<keyword evidence="7" id="KW-1015">Disulfide bond</keyword>
<dbReference type="InterPro" id="IPR036179">
    <property type="entry name" value="Ig-like_dom_sf"/>
</dbReference>
<dbReference type="InterPro" id="IPR007110">
    <property type="entry name" value="Ig-like_dom"/>
</dbReference>
<dbReference type="InterPro" id="IPR003597">
    <property type="entry name" value="Ig_C1-set"/>
</dbReference>
<dbReference type="RefSeq" id="XP_033779816.1">
    <property type="nucleotide sequence ID" value="XM_033923925.1"/>
</dbReference>
<evidence type="ECO:0000313" key="14">
    <source>
        <dbReference type="RefSeq" id="XP_033779816.1"/>
    </source>
</evidence>
<dbReference type="PANTHER" id="PTHR19944:SF99">
    <property type="entry name" value="HLA CLASS II HISTOCOMPATIBILITY ANTIGEN, DRB1 BETA CHAIN"/>
    <property type="match status" value="1"/>
</dbReference>
<keyword evidence="2 10" id="KW-0812">Transmembrane</keyword>
<keyword evidence="3" id="KW-0391">Immunity</keyword>
<keyword evidence="9" id="KW-0491">MHC II</keyword>
<feature type="signal peptide" evidence="11">
    <location>
        <begin position="1"/>
        <end position="29"/>
    </location>
</feature>
<proteinExistence type="predicted"/>
<dbReference type="FunFam" id="3.10.320.10:FF:000001">
    <property type="entry name" value="HLA class II histocompatibility antigen, DRB1-1 beta chain"/>
    <property type="match status" value="1"/>
</dbReference>
<gene>
    <name evidence="14" type="primary">LOC117350034</name>
</gene>
<keyword evidence="8" id="KW-0325">Glycoprotein</keyword>
<evidence type="ECO:0000256" key="2">
    <source>
        <dbReference type="ARBA" id="ARBA00022692"/>
    </source>
</evidence>
<dbReference type="InParanoid" id="A0A6P8PX74"/>
<accession>A0A6P8PX74</accession>